<reference evidence="11 12" key="1">
    <citation type="journal article" date="2018" name="Arch. Microbiol.">
        <title>New insights into the metabolic potential of the phototrophic purple bacterium Rhodopila globiformis DSM 161(T) from its draft genome sequence and evidence for a vanadium-dependent nitrogenase.</title>
        <authorList>
            <person name="Imhoff J.F."/>
            <person name="Rahn T."/>
            <person name="Kunzel S."/>
            <person name="Neulinger S.C."/>
        </authorList>
    </citation>
    <scope>NUCLEOTIDE SEQUENCE [LARGE SCALE GENOMIC DNA]</scope>
    <source>
        <strain evidence="11 12">DSM 16996</strain>
    </source>
</reference>
<dbReference type="InterPro" id="IPR004433">
    <property type="entry name" value="MenaQ_synth_MenD"/>
</dbReference>
<comment type="pathway">
    <text evidence="7">Quinol/quinone metabolism; 1,4-dihydroxy-2-naphthoate biosynthesis; 1,4-dihydroxy-2-naphthoate from chorismate: step 2/7.</text>
</comment>
<dbReference type="GO" id="GO:0030145">
    <property type="term" value="F:manganese ion binding"/>
    <property type="evidence" value="ECO:0007669"/>
    <property type="project" value="UniProtKB-UniRule"/>
</dbReference>
<sequence>MGRNRTEADDVFRHSGRRPDVSDPARLGYDWARALLDGFARAGLRRVVASPGSRSTPLTLAALRHPDLDVQMIVDERSAAFFALGLAKAENRPVALIATSGSAIANWAPAVVEADSARVPLLLLSADRPPELHDCGANQTMDQSALFGVHVRAFHALPPPEARIDWLAAFAARVVAASRFPMPGPVHVNVPLREPLTPAGAPPAPEVFAAPLVATGRLAPDPVVVEQVSDLLVGDGVIVCGPENLGGEARAAVIGLARRLGAPVFADVLSGLRFCASDAAILAHPDAVARKNPPFDWALRFGGTPVCRATSDFLRGRRGATQIVVSDCARFADPDRTATHLIQADPALFCAHVRGRPAPPAWAQGLLKCDKAAAGAAEAACADETPFEGALLRRLLSALPEQTPVFLANSLTIRSAEWFSGRASCALKIFGNRGLSGIDGNLSTALGVARALGPAVAVLGDLAFLHDLNALALMRAQELTVLLLDNRGGGIFDHLAQAALPEFERAWITPQAYDPAALAKAFGLRYIAAETTSAAVAAVLANLAGGGAIVHVAIDRAFSLSRCKDFFASCQKESCS</sequence>
<dbReference type="PANTHER" id="PTHR42916">
    <property type="entry name" value="2-SUCCINYL-5-ENOLPYRUVYL-6-HYDROXY-3-CYCLOHEXENE-1-CARBOXYLATE SYNTHASE"/>
    <property type="match status" value="1"/>
</dbReference>
<feature type="domain" description="Thiamine pyrophosphate enzyme N-terminal TPP-binding" evidence="9">
    <location>
        <begin position="32"/>
        <end position="146"/>
    </location>
</feature>
<feature type="domain" description="Thiamine pyrophosphate enzyme TPP-binding" evidence="8">
    <location>
        <begin position="432"/>
        <end position="544"/>
    </location>
</feature>
<keyword evidence="4 7" id="KW-0460">Magnesium</keyword>
<dbReference type="Gene3D" id="3.40.50.970">
    <property type="match status" value="2"/>
</dbReference>
<protein>
    <recommendedName>
        <fullName evidence="7">2-succinyl-5-enolpyruvyl-6-hydroxy-3-cyclohexene-1-carboxylate synthase</fullName>
        <shortName evidence="7">SEPHCHC synthase</shortName>
        <ecNumber evidence="7">2.2.1.9</ecNumber>
    </recommendedName>
    <alternativeName>
        <fullName evidence="7">Menaquinone biosynthesis protein MenD</fullName>
    </alternativeName>
</protein>
<dbReference type="EMBL" id="NHSJ01000085">
    <property type="protein sequence ID" value="PPQ30019.1"/>
    <property type="molecule type" value="Genomic_DNA"/>
</dbReference>
<dbReference type="HAMAP" id="MF_01659">
    <property type="entry name" value="MenD"/>
    <property type="match status" value="1"/>
</dbReference>
<dbReference type="UniPathway" id="UPA00079"/>
<dbReference type="InterPro" id="IPR029061">
    <property type="entry name" value="THDP-binding"/>
</dbReference>
<evidence type="ECO:0000256" key="7">
    <source>
        <dbReference type="HAMAP-Rule" id="MF_01659"/>
    </source>
</evidence>
<dbReference type="InterPro" id="IPR012001">
    <property type="entry name" value="Thiamin_PyroP_enz_TPP-bd_dom"/>
</dbReference>
<comment type="cofactor">
    <cofactor evidence="7">
        <name>Mg(2+)</name>
        <dbReference type="ChEBI" id="CHEBI:18420"/>
    </cofactor>
    <cofactor evidence="7">
        <name>Mn(2+)</name>
        <dbReference type="ChEBI" id="CHEBI:29035"/>
    </cofactor>
</comment>
<keyword evidence="3 7" id="KW-0479">Metal-binding</keyword>
<dbReference type="Pfam" id="PF02776">
    <property type="entry name" value="TPP_enzyme_N"/>
    <property type="match status" value="1"/>
</dbReference>
<dbReference type="Gene3D" id="3.40.50.1220">
    <property type="entry name" value="TPP-binding domain"/>
    <property type="match status" value="1"/>
</dbReference>
<comment type="catalytic activity">
    <reaction evidence="7">
        <text>isochorismate + 2-oxoglutarate + H(+) = 5-enolpyruvoyl-6-hydroxy-2-succinyl-cyclohex-3-ene-1-carboxylate + CO2</text>
        <dbReference type="Rhea" id="RHEA:25593"/>
        <dbReference type="ChEBI" id="CHEBI:15378"/>
        <dbReference type="ChEBI" id="CHEBI:16526"/>
        <dbReference type="ChEBI" id="CHEBI:16810"/>
        <dbReference type="ChEBI" id="CHEBI:29780"/>
        <dbReference type="ChEBI" id="CHEBI:58818"/>
        <dbReference type="EC" id="2.2.1.9"/>
    </reaction>
</comment>
<dbReference type="CDD" id="cd02009">
    <property type="entry name" value="TPP_SHCHC_synthase"/>
    <property type="match status" value="1"/>
</dbReference>
<comment type="similarity">
    <text evidence="7">Belongs to the TPP enzyme family. MenD subfamily.</text>
</comment>
<comment type="caution">
    <text evidence="11">The sequence shown here is derived from an EMBL/GenBank/DDBJ whole genome shotgun (WGS) entry which is preliminary data.</text>
</comment>
<dbReference type="InterPro" id="IPR011766">
    <property type="entry name" value="TPP_enzyme_TPP-bd"/>
</dbReference>
<comment type="pathway">
    <text evidence="7">Quinol/quinone metabolism; menaquinone biosynthesis.</text>
</comment>
<dbReference type="Pfam" id="PF16582">
    <property type="entry name" value="TPP_enzyme_M_2"/>
    <property type="match status" value="1"/>
</dbReference>
<dbReference type="GO" id="GO:0070204">
    <property type="term" value="F:2-succinyl-5-enolpyruvyl-6-hydroxy-3-cyclohexene-1-carboxylic-acid synthase activity"/>
    <property type="evidence" value="ECO:0007669"/>
    <property type="project" value="UniProtKB-UniRule"/>
</dbReference>
<comment type="subunit">
    <text evidence="7">Homodimer.</text>
</comment>
<evidence type="ECO:0000256" key="2">
    <source>
        <dbReference type="ARBA" id="ARBA00022679"/>
    </source>
</evidence>
<evidence type="ECO:0000256" key="1">
    <source>
        <dbReference type="ARBA" id="ARBA00022428"/>
    </source>
</evidence>
<dbReference type="PANTHER" id="PTHR42916:SF1">
    <property type="entry name" value="PROTEIN PHYLLO, CHLOROPLASTIC"/>
    <property type="match status" value="1"/>
</dbReference>
<evidence type="ECO:0000313" key="12">
    <source>
        <dbReference type="Proteomes" id="UP000239089"/>
    </source>
</evidence>
<proteinExistence type="inferred from homology"/>
<evidence type="ECO:0000259" key="10">
    <source>
        <dbReference type="Pfam" id="PF16582"/>
    </source>
</evidence>
<accession>A0A2S6N5Z1</accession>
<evidence type="ECO:0000259" key="8">
    <source>
        <dbReference type="Pfam" id="PF02775"/>
    </source>
</evidence>
<dbReference type="CDD" id="cd07037">
    <property type="entry name" value="TPP_PYR_MenD"/>
    <property type="match status" value="1"/>
</dbReference>
<dbReference type="InterPro" id="IPR032264">
    <property type="entry name" value="MenD_middle"/>
</dbReference>
<keyword evidence="2 7" id="KW-0808">Transferase</keyword>
<keyword evidence="5 7" id="KW-0786">Thiamine pyrophosphate</keyword>
<gene>
    <name evidence="7" type="primary">menD</name>
    <name evidence="11" type="ORF">CCR94_13730</name>
</gene>
<dbReference type="NCBIfam" id="TIGR00173">
    <property type="entry name" value="menD"/>
    <property type="match status" value="1"/>
</dbReference>
<keyword evidence="1 7" id="KW-0474">Menaquinone biosynthesis</keyword>
<dbReference type="UniPathway" id="UPA01057">
    <property type="reaction ID" value="UER00164"/>
</dbReference>
<dbReference type="Pfam" id="PF02775">
    <property type="entry name" value="TPP_enzyme_C"/>
    <property type="match status" value="1"/>
</dbReference>
<dbReference type="InterPro" id="IPR029035">
    <property type="entry name" value="DHS-like_NAD/FAD-binding_dom"/>
</dbReference>
<organism evidence="11 12">
    <name type="scientific">Rhodoblastus sphagnicola</name>
    <dbReference type="NCBI Taxonomy" id="333368"/>
    <lineage>
        <taxon>Bacteria</taxon>
        <taxon>Pseudomonadati</taxon>
        <taxon>Pseudomonadota</taxon>
        <taxon>Alphaproteobacteria</taxon>
        <taxon>Hyphomicrobiales</taxon>
        <taxon>Rhodoblastaceae</taxon>
        <taxon>Rhodoblastus</taxon>
    </lineage>
</organism>
<evidence type="ECO:0000313" key="11">
    <source>
        <dbReference type="EMBL" id="PPQ30019.1"/>
    </source>
</evidence>
<dbReference type="GO" id="GO:0009234">
    <property type="term" value="P:menaquinone biosynthetic process"/>
    <property type="evidence" value="ECO:0007669"/>
    <property type="project" value="UniProtKB-UniRule"/>
</dbReference>
<dbReference type="GO" id="GO:0000287">
    <property type="term" value="F:magnesium ion binding"/>
    <property type="evidence" value="ECO:0007669"/>
    <property type="project" value="UniProtKB-UniRule"/>
</dbReference>
<dbReference type="EC" id="2.2.1.9" evidence="7"/>
<keyword evidence="12" id="KW-1185">Reference proteome</keyword>
<comment type="function">
    <text evidence="7">Catalyzes the thiamine diphosphate-dependent decarboxylation of 2-oxoglutarate and the subsequent addition of the resulting succinic semialdehyde-thiamine pyrophosphate anion to isochorismate to yield 2-succinyl-5-enolpyruvyl-6-hydroxy-3-cyclohexene-1-carboxylate (SEPHCHC).</text>
</comment>
<dbReference type="GO" id="GO:0030976">
    <property type="term" value="F:thiamine pyrophosphate binding"/>
    <property type="evidence" value="ECO:0007669"/>
    <property type="project" value="UniProtKB-UniRule"/>
</dbReference>
<evidence type="ECO:0000259" key="9">
    <source>
        <dbReference type="Pfam" id="PF02776"/>
    </source>
</evidence>
<dbReference type="AlphaFoldDB" id="A0A2S6N5Z1"/>
<feature type="domain" description="Menaquinone biosynthesis protein MenD middle" evidence="10">
    <location>
        <begin position="226"/>
        <end position="407"/>
    </location>
</feature>
<dbReference type="SUPFAM" id="SSF52518">
    <property type="entry name" value="Thiamin diphosphate-binding fold (THDP-binding)"/>
    <property type="match status" value="2"/>
</dbReference>
<keyword evidence="6 7" id="KW-0464">Manganese</keyword>
<dbReference type="PIRSF" id="PIRSF004983">
    <property type="entry name" value="MenD"/>
    <property type="match status" value="1"/>
</dbReference>
<name>A0A2S6N5Z1_9HYPH</name>
<evidence type="ECO:0000256" key="4">
    <source>
        <dbReference type="ARBA" id="ARBA00022842"/>
    </source>
</evidence>
<evidence type="ECO:0000256" key="5">
    <source>
        <dbReference type="ARBA" id="ARBA00023052"/>
    </source>
</evidence>
<dbReference type="Proteomes" id="UP000239089">
    <property type="component" value="Unassembled WGS sequence"/>
</dbReference>
<evidence type="ECO:0000256" key="6">
    <source>
        <dbReference type="ARBA" id="ARBA00023211"/>
    </source>
</evidence>
<evidence type="ECO:0000256" key="3">
    <source>
        <dbReference type="ARBA" id="ARBA00022723"/>
    </source>
</evidence>
<comment type="cofactor">
    <cofactor evidence="7">
        <name>thiamine diphosphate</name>
        <dbReference type="ChEBI" id="CHEBI:58937"/>
    </cofactor>
    <text evidence="7">Binds 1 thiamine pyrophosphate per subunit.</text>
</comment>
<dbReference type="SUPFAM" id="SSF52467">
    <property type="entry name" value="DHS-like NAD/FAD-binding domain"/>
    <property type="match status" value="1"/>
</dbReference>